<proteinExistence type="predicted"/>
<keyword evidence="2" id="KW-1185">Reference proteome</keyword>
<evidence type="ECO:0000313" key="1">
    <source>
        <dbReference type="EnsemblPlants" id="cds.evm.model.ctgX1.11"/>
    </source>
</evidence>
<accession>A0A803QRB6</accession>
<protein>
    <submittedName>
        <fullName evidence="1">Uncharacterized protein</fullName>
    </submittedName>
</protein>
<reference evidence="1" key="1">
    <citation type="submission" date="2021-03" db="UniProtKB">
        <authorList>
            <consortium name="EnsemblPlants"/>
        </authorList>
    </citation>
    <scope>IDENTIFICATION</scope>
</reference>
<name>A0A803QRB6_CANSA</name>
<evidence type="ECO:0000313" key="2">
    <source>
        <dbReference type="Proteomes" id="UP000596661"/>
    </source>
</evidence>
<dbReference type="EnsemblPlants" id="evm.model.ctgX1.11">
    <property type="protein sequence ID" value="cds.evm.model.ctgX1.11"/>
    <property type="gene ID" value="evm.TU.ctgX1.11"/>
</dbReference>
<dbReference type="Proteomes" id="UP000596661">
    <property type="component" value="Unassembled WGS sequence"/>
</dbReference>
<sequence length="55" mass="5407">CGSGPNLGHKFRSGAESGLGSLSRFHGPSLGLSSGALVPVSIPNPCLSPMSQIGS</sequence>
<dbReference type="Gramene" id="evm.model.ctgX1.11">
    <property type="protein sequence ID" value="cds.evm.model.ctgX1.11"/>
    <property type="gene ID" value="evm.TU.ctgX1.11"/>
</dbReference>
<dbReference type="AlphaFoldDB" id="A0A803QRB6"/>
<organism evidence="1 2">
    <name type="scientific">Cannabis sativa</name>
    <name type="common">Hemp</name>
    <name type="synonym">Marijuana</name>
    <dbReference type="NCBI Taxonomy" id="3483"/>
    <lineage>
        <taxon>Eukaryota</taxon>
        <taxon>Viridiplantae</taxon>
        <taxon>Streptophyta</taxon>
        <taxon>Embryophyta</taxon>
        <taxon>Tracheophyta</taxon>
        <taxon>Spermatophyta</taxon>
        <taxon>Magnoliopsida</taxon>
        <taxon>eudicotyledons</taxon>
        <taxon>Gunneridae</taxon>
        <taxon>Pentapetalae</taxon>
        <taxon>rosids</taxon>
        <taxon>fabids</taxon>
        <taxon>Rosales</taxon>
        <taxon>Cannabaceae</taxon>
        <taxon>Cannabis</taxon>
    </lineage>
</organism>